<dbReference type="InterPro" id="IPR052162">
    <property type="entry name" value="Sensor_kinase/Photoreceptor"/>
</dbReference>
<dbReference type="InterPro" id="IPR036097">
    <property type="entry name" value="HisK_dim/P_sf"/>
</dbReference>
<feature type="domain" description="PAS" evidence="8">
    <location>
        <begin position="15"/>
        <end position="87"/>
    </location>
</feature>
<dbReference type="PANTHER" id="PTHR43304">
    <property type="entry name" value="PHYTOCHROME-LIKE PROTEIN CPH1"/>
    <property type="match status" value="1"/>
</dbReference>
<dbReference type="InterPro" id="IPR003594">
    <property type="entry name" value="HATPase_dom"/>
</dbReference>
<dbReference type="InterPro" id="IPR000014">
    <property type="entry name" value="PAS"/>
</dbReference>
<dbReference type="SUPFAM" id="SSF55785">
    <property type="entry name" value="PYP-like sensor domain (PAS domain)"/>
    <property type="match status" value="4"/>
</dbReference>
<dbReference type="SUPFAM" id="SSF55874">
    <property type="entry name" value="ATPase domain of HSP90 chaperone/DNA topoisomerase II/histidine kinase"/>
    <property type="match status" value="1"/>
</dbReference>
<keyword evidence="11" id="KW-1185">Reference proteome</keyword>
<dbReference type="PRINTS" id="PR00344">
    <property type="entry name" value="BCTRLSENSOR"/>
</dbReference>
<dbReference type="Pfam" id="PF02518">
    <property type="entry name" value="HATPase_c"/>
    <property type="match status" value="1"/>
</dbReference>
<keyword evidence="4" id="KW-0808">Transferase</keyword>
<evidence type="ECO:0000256" key="3">
    <source>
        <dbReference type="ARBA" id="ARBA00022553"/>
    </source>
</evidence>
<dbReference type="InterPro" id="IPR000700">
    <property type="entry name" value="PAS-assoc_C"/>
</dbReference>
<evidence type="ECO:0000256" key="4">
    <source>
        <dbReference type="ARBA" id="ARBA00022679"/>
    </source>
</evidence>
<evidence type="ECO:0000256" key="6">
    <source>
        <dbReference type="SAM" id="Coils"/>
    </source>
</evidence>
<dbReference type="Gene3D" id="3.30.565.10">
    <property type="entry name" value="Histidine kinase-like ATPase, C-terminal domain"/>
    <property type="match status" value="1"/>
</dbReference>
<feature type="domain" description="PAC" evidence="9">
    <location>
        <begin position="478"/>
        <end position="531"/>
    </location>
</feature>
<protein>
    <recommendedName>
        <fullName evidence="2">histidine kinase</fullName>
        <ecNumber evidence="2">2.7.13.3</ecNumber>
    </recommendedName>
</protein>
<dbReference type="Pfam" id="PF08447">
    <property type="entry name" value="PAS_3"/>
    <property type="match status" value="2"/>
</dbReference>
<feature type="domain" description="Histidine kinase" evidence="7">
    <location>
        <begin position="574"/>
        <end position="802"/>
    </location>
</feature>
<evidence type="ECO:0000259" key="9">
    <source>
        <dbReference type="PROSITE" id="PS50113"/>
    </source>
</evidence>
<dbReference type="Pfam" id="PF00512">
    <property type="entry name" value="HisKA"/>
    <property type="match status" value="1"/>
</dbReference>
<dbReference type="RefSeq" id="WP_071502746.1">
    <property type="nucleotide sequence ID" value="NZ_MORL01000003.1"/>
</dbReference>
<feature type="domain" description="PAC" evidence="9">
    <location>
        <begin position="219"/>
        <end position="272"/>
    </location>
</feature>
<keyword evidence="6" id="KW-0175">Coiled coil</keyword>
<dbReference type="EMBL" id="MORL01000003">
    <property type="protein sequence ID" value="OIN59947.1"/>
    <property type="molecule type" value="Genomic_DNA"/>
</dbReference>
<dbReference type="Gene3D" id="3.30.450.20">
    <property type="entry name" value="PAS domain"/>
    <property type="match status" value="4"/>
</dbReference>
<dbReference type="PROSITE" id="PS50109">
    <property type="entry name" value="HIS_KIN"/>
    <property type="match status" value="1"/>
</dbReference>
<reference evidence="10 11" key="1">
    <citation type="submission" date="2016-10" db="EMBL/GenBank/DDBJ databases">
        <title>Arsenicibacter rosenii gen. nov., sp. nov., an efficient arsenic-methylating bacterium isolated from an arsenic-contaminated paddy soil.</title>
        <authorList>
            <person name="Huang K."/>
        </authorList>
    </citation>
    <scope>NUCLEOTIDE SEQUENCE [LARGE SCALE GENOMIC DNA]</scope>
    <source>
        <strain evidence="10 11">SM-1</strain>
    </source>
</reference>
<dbReference type="SMART" id="SM00388">
    <property type="entry name" value="HisKA"/>
    <property type="match status" value="1"/>
</dbReference>
<dbReference type="InterPro" id="IPR035965">
    <property type="entry name" value="PAS-like_dom_sf"/>
</dbReference>
<dbReference type="Pfam" id="PF08448">
    <property type="entry name" value="PAS_4"/>
    <property type="match status" value="2"/>
</dbReference>
<evidence type="ECO:0000256" key="5">
    <source>
        <dbReference type="ARBA" id="ARBA00022777"/>
    </source>
</evidence>
<comment type="catalytic activity">
    <reaction evidence="1">
        <text>ATP + protein L-histidine = ADP + protein N-phospho-L-histidine.</text>
        <dbReference type="EC" id="2.7.13.3"/>
    </reaction>
</comment>
<dbReference type="CDD" id="cd00130">
    <property type="entry name" value="PAS"/>
    <property type="match status" value="2"/>
</dbReference>
<feature type="domain" description="PAC" evidence="9">
    <location>
        <begin position="91"/>
        <end position="142"/>
    </location>
</feature>
<dbReference type="InterPro" id="IPR003661">
    <property type="entry name" value="HisK_dim/P_dom"/>
</dbReference>
<dbReference type="FunFam" id="3.30.565.10:FF:000006">
    <property type="entry name" value="Sensor histidine kinase WalK"/>
    <property type="match status" value="1"/>
</dbReference>
<dbReference type="InterPro" id="IPR013655">
    <property type="entry name" value="PAS_fold_3"/>
</dbReference>
<proteinExistence type="predicted"/>
<dbReference type="Gene3D" id="1.10.287.130">
    <property type="match status" value="1"/>
</dbReference>
<evidence type="ECO:0000259" key="7">
    <source>
        <dbReference type="PROSITE" id="PS50109"/>
    </source>
</evidence>
<gene>
    <name evidence="10" type="ORF">BLX24_08915</name>
</gene>
<dbReference type="SUPFAM" id="SSF47384">
    <property type="entry name" value="Homodimeric domain of signal transducing histidine kinase"/>
    <property type="match status" value="1"/>
</dbReference>
<dbReference type="SMART" id="SM00091">
    <property type="entry name" value="PAS"/>
    <property type="match status" value="3"/>
</dbReference>
<sequence length="802" mass="91002">MTGINQPNHMDMATANERFELLAKATRDAVWDWNLETNTVWWNDGFNDLFGYAVDTLPLGPESWSDHIHPDDREGILTSIHDVIDVGGSNWSGEYRFRRADGSYAYVFDRGYIMHRDGKSIRMVGSMQDITSVRELSRQREAEQEKYRLALMASGLGTWDYNLQTDELIWDDRCRELFGVLPGAPVTWDLFVNGLHPEDRPMALEAVSNALTGIDGGQYDIEYRTVGLHDGQERWVRATGKAYFRKNGKAFRFIGTVENLTEQKQKDLRLRASEERFKTVIEQAPVAMLVLKGPDMVFDTVNESMLSLIDKTPDIIGKPMLDVLPEITGQAVTGIMEKVYTSGEPHYAWEILVSLNRNGRLEDAYFNVAYTPMRQNGVITGIIEVAAEVTEQVKARIALEKSEQRFRTFIEEAPFAIGVYVTEDIIIENSNKVLLNMWSKDTSVIGKPMEEAIPELKGQPFIDLLKNVYRTGITYDAIEQQAVLLDNGDLKEFWFNFTYKPLKNEKGEVYAILHMAVDVSAQVKARQQLKKAEEDLRKAQQNLERQVEQQTSELRTANLDLKRSNDSLQQFAYVASHDLQEPLRKIQAFGSLLQEQYARELGESGYDMLRRMQHASERMSLLIKDLLAYSRISTHTQTSHPVDLNKVMEKVLDTLEWQIGDSAAKLTFAALPMVQGDSLQLSQLFQNLLSNAIKFRKPGEPPVVTVTSEKVAEEHLPPVIHPPRKTEYYYRISVADNGIGFDNKYLDRIFEVFQRLHGKSTYEGTGIGLAICQKVVANHGGAITARSEAGHGATFDVYLPVY</sequence>
<dbReference type="Proteomes" id="UP000181790">
    <property type="component" value="Unassembled WGS sequence"/>
</dbReference>
<evidence type="ECO:0000256" key="2">
    <source>
        <dbReference type="ARBA" id="ARBA00012438"/>
    </source>
</evidence>
<dbReference type="GO" id="GO:0000155">
    <property type="term" value="F:phosphorelay sensor kinase activity"/>
    <property type="evidence" value="ECO:0007669"/>
    <property type="project" value="InterPro"/>
</dbReference>
<dbReference type="PROSITE" id="PS50112">
    <property type="entry name" value="PAS"/>
    <property type="match status" value="1"/>
</dbReference>
<dbReference type="Gene3D" id="2.10.70.100">
    <property type="match status" value="1"/>
</dbReference>
<feature type="coiled-coil region" evidence="6">
    <location>
        <begin position="522"/>
        <end position="560"/>
    </location>
</feature>
<dbReference type="InterPro" id="IPR001610">
    <property type="entry name" value="PAC"/>
</dbReference>
<dbReference type="NCBIfam" id="TIGR00229">
    <property type="entry name" value="sensory_box"/>
    <property type="match status" value="3"/>
</dbReference>
<dbReference type="OrthoDB" id="9124519at2"/>
<dbReference type="EC" id="2.7.13.3" evidence="2"/>
<accession>A0A1S2VME8</accession>
<comment type="caution">
    <text evidence="10">The sequence shown here is derived from an EMBL/GenBank/DDBJ whole genome shotgun (WGS) entry which is preliminary data.</text>
</comment>
<keyword evidence="3" id="KW-0597">Phosphoprotein</keyword>
<dbReference type="AlphaFoldDB" id="A0A1S2VME8"/>
<dbReference type="CDD" id="cd00082">
    <property type="entry name" value="HisKA"/>
    <property type="match status" value="1"/>
</dbReference>
<organism evidence="10 11">
    <name type="scientific">Arsenicibacter rosenii</name>
    <dbReference type="NCBI Taxonomy" id="1750698"/>
    <lineage>
        <taxon>Bacteria</taxon>
        <taxon>Pseudomonadati</taxon>
        <taxon>Bacteroidota</taxon>
        <taxon>Cytophagia</taxon>
        <taxon>Cytophagales</taxon>
        <taxon>Spirosomataceae</taxon>
        <taxon>Arsenicibacter</taxon>
    </lineage>
</organism>
<evidence type="ECO:0000313" key="10">
    <source>
        <dbReference type="EMBL" id="OIN59947.1"/>
    </source>
</evidence>
<evidence type="ECO:0000313" key="11">
    <source>
        <dbReference type="Proteomes" id="UP000181790"/>
    </source>
</evidence>
<name>A0A1S2VME8_9BACT</name>
<dbReference type="InterPro" id="IPR005467">
    <property type="entry name" value="His_kinase_dom"/>
</dbReference>
<dbReference type="SMART" id="SM00086">
    <property type="entry name" value="PAC"/>
    <property type="match status" value="3"/>
</dbReference>
<dbReference type="InterPro" id="IPR004358">
    <property type="entry name" value="Sig_transdc_His_kin-like_C"/>
</dbReference>
<evidence type="ECO:0000259" key="8">
    <source>
        <dbReference type="PROSITE" id="PS50112"/>
    </source>
</evidence>
<dbReference type="InterPro" id="IPR013656">
    <property type="entry name" value="PAS_4"/>
</dbReference>
<dbReference type="SMART" id="SM00387">
    <property type="entry name" value="HATPase_c"/>
    <property type="match status" value="1"/>
</dbReference>
<dbReference type="PROSITE" id="PS50113">
    <property type="entry name" value="PAC"/>
    <property type="match status" value="3"/>
</dbReference>
<evidence type="ECO:0000256" key="1">
    <source>
        <dbReference type="ARBA" id="ARBA00000085"/>
    </source>
</evidence>
<dbReference type="InterPro" id="IPR036890">
    <property type="entry name" value="HATPase_C_sf"/>
</dbReference>
<keyword evidence="5" id="KW-0418">Kinase</keyword>
<dbReference type="PANTHER" id="PTHR43304:SF1">
    <property type="entry name" value="PAC DOMAIN-CONTAINING PROTEIN"/>
    <property type="match status" value="1"/>
</dbReference>